<comment type="similarity">
    <text evidence="1">Belongs to the plant acyltransferase family.</text>
</comment>
<comment type="caution">
    <text evidence="3">The sequence shown here is derived from an EMBL/GenBank/DDBJ whole genome shotgun (WGS) entry which is preliminary data.</text>
</comment>
<dbReference type="InterPro" id="IPR050898">
    <property type="entry name" value="Plant_acyltransferase"/>
</dbReference>
<dbReference type="Proteomes" id="UP000823388">
    <property type="component" value="Chromosome 6K"/>
</dbReference>
<evidence type="ECO:0000256" key="2">
    <source>
        <dbReference type="SAM" id="MobiDB-lite"/>
    </source>
</evidence>
<accession>A0A8T0R9J1</accession>
<dbReference type="Gene3D" id="3.30.559.10">
    <property type="entry name" value="Chloramphenicol acetyltransferase-like domain"/>
    <property type="match status" value="2"/>
</dbReference>
<keyword evidence="5" id="KW-1185">Reference proteome</keyword>
<dbReference type="InterPro" id="IPR023213">
    <property type="entry name" value="CAT-like_dom_sf"/>
</dbReference>
<dbReference type="AlphaFoldDB" id="A0A8T0R9J1"/>
<proteinExistence type="inferred from homology"/>
<dbReference type="EMBL" id="CM029047">
    <property type="protein sequence ID" value="KAG2582490.1"/>
    <property type="molecule type" value="Genomic_DNA"/>
</dbReference>
<dbReference type="EMBL" id="CM029047">
    <property type="protein sequence ID" value="KAG2582487.1"/>
    <property type="molecule type" value="Genomic_DNA"/>
</dbReference>
<dbReference type="PANTHER" id="PTHR31147">
    <property type="entry name" value="ACYL TRANSFERASE 4"/>
    <property type="match status" value="1"/>
</dbReference>
<name>A0A8T0R9J1_PANVG</name>
<dbReference type="PANTHER" id="PTHR31147:SF36">
    <property type="entry name" value="OS01G0615200 PROTEIN"/>
    <property type="match status" value="1"/>
</dbReference>
<dbReference type="EMBL" id="CM029047">
    <property type="protein sequence ID" value="KAG2582489.1"/>
    <property type="molecule type" value="Genomic_DNA"/>
</dbReference>
<protein>
    <submittedName>
        <fullName evidence="3">Uncharacterized protein</fullName>
    </submittedName>
</protein>
<sequence>MCATPTVEKSAPELVQPAGPTPGGTLPLSSIDKTAAVRVPVVLVQVFPRAASDVGGGQQDAAVAAMRDGFARALVPYYPVAGRIADVSPGDGEPVVDCTGQGVWFVEAAASCTLADVNYLERPLLIPKKDLLPKEELEDLIIMAQVTKFTCGGLAVGICFSHMVFDGQGAAQFLKAAGEMARGLPAPSVAPVWDRDAIPGPPRPPKLPRGGPPPPCTAFSFVTQAADISPESLARIKDAFRAATGQACSTFDAATAVLFKCRALAAGLPDGAEVRLAFAACTRRLLRGVLPSVDGYYGNCVYLAVAARTSRAIREAPLEEVIRLTRAAKEAVAARFADWMRGGGAMEDHYSVALDYGTVTVSDWSRVGFSEVDYGFGEPGYVFSLNDHVRVVPSAIYLRPPAPKRGVRLMLRCVEEPHAAAFADELAKFA</sequence>
<dbReference type="EMBL" id="CM029047">
    <property type="protein sequence ID" value="KAG2582486.1"/>
    <property type="molecule type" value="Genomic_DNA"/>
</dbReference>
<dbReference type="EMBL" id="CM029047">
    <property type="protein sequence ID" value="KAG2582485.1"/>
    <property type="molecule type" value="Genomic_DNA"/>
</dbReference>
<gene>
    <name evidence="3" type="ORF">PVAP13_6KG109930</name>
    <name evidence="4" type="ORF">PVAP13_6KG109936</name>
</gene>
<evidence type="ECO:0000256" key="1">
    <source>
        <dbReference type="ARBA" id="ARBA00009861"/>
    </source>
</evidence>
<dbReference type="Pfam" id="PF02458">
    <property type="entry name" value="Transferase"/>
    <property type="match status" value="1"/>
</dbReference>
<dbReference type="EMBL" id="CM029047">
    <property type="protein sequence ID" value="KAG2582488.1"/>
    <property type="molecule type" value="Genomic_DNA"/>
</dbReference>
<dbReference type="OrthoDB" id="444127at2759"/>
<evidence type="ECO:0000313" key="4">
    <source>
        <dbReference type="EMBL" id="KAG2582488.1"/>
    </source>
</evidence>
<reference evidence="3 5" key="1">
    <citation type="submission" date="2020-05" db="EMBL/GenBank/DDBJ databases">
        <title>WGS assembly of Panicum virgatum.</title>
        <authorList>
            <person name="Lovell J.T."/>
            <person name="Jenkins J."/>
            <person name="Shu S."/>
            <person name="Juenger T.E."/>
            <person name="Schmutz J."/>
        </authorList>
    </citation>
    <scope>NUCLEOTIDE SEQUENCE [LARGE SCALE GENOMIC DNA]</scope>
    <source>
        <strain evidence="3">AP13</strain>
        <strain evidence="5">cv. AP13</strain>
    </source>
</reference>
<organism evidence="3 5">
    <name type="scientific">Panicum virgatum</name>
    <name type="common">Blackwell switchgrass</name>
    <dbReference type="NCBI Taxonomy" id="38727"/>
    <lineage>
        <taxon>Eukaryota</taxon>
        <taxon>Viridiplantae</taxon>
        <taxon>Streptophyta</taxon>
        <taxon>Embryophyta</taxon>
        <taxon>Tracheophyta</taxon>
        <taxon>Spermatophyta</taxon>
        <taxon>Magnoliopsida</taxon>
        <taxon>Liliopsida</taxon>
        <taxon>Poales</taxon>
        <taxon>Poaceae</taxon>
        <taxon>PACMAD clade</taxon>
        <taxon>Panicoideae</taxon>
        <taxon>Panicodae</taxon>
        <taxon>Paniceae</taxon>
        <taxon>Panicinae</taxon>
        <taxon>Panicum</taxon>
        <taxon>Panicum sect. Hiantes</taxon>
    </lineage>
</organism>
<evidence type="ECO:0000313" key="5">
    <source>
        <dbReference type="Proteomes" id="UP000823388"/>
    </source>
</evidence>
<dbReference type="GO" id="GO:0016747">
    <property type="term" value="F:acyltransferase activity, transferring groups other than amino-acyl groups"/>
    <property type="evidence" value="ECO:0007669"/>
    <property type="project" value="UniProtKB-ARBA"/>
</dbReference>
<feature type="region of interest" description="Disordered" evidence="2">
    <location>
        <begin position="1"/>
        <end position="27"/>
    </location>
</feature>
<evidence type="ECO:0000313" key="3">
    <source>
        <dbReference type="EMBL" id="KAG2582487.1"/>
    </source>
</evidence>